<evidence type="ECO:0000313" key="2">
    <source>
        <dbReference type="Proteomes" id="UP000664940"/>
    </source>
</evidence>
<gene>
    <name evidence="1" type="ORF">HJG60_010808</name>
</gene>
<organism evidence="1 2">
    <name type="scientific">Phyllostomus discolor</name>
    <name type="common">pale spear-nosed bat</name>
    <dbReference type="NCBI Taxonomy" id="89673"/>
    <lineage>
        <taxon>Eukaryota</taxon>
        <taxon>Metazoa</taxon>
        <taxon>Chordata</taxon>
        <taxon>Craniata</taxon>
        <taxon>Vertebrata</taxon>
        <taxon>Euteleostomi</taxon>
        <taxon>Mammalia</taxon>
        <taxon>Eutheria</taxon>
        <taxon>Laurasiatheria</taxon>
        <taxon>Chiroptera</taxon>
        <taxon>Yangochiroptera</taxon>
        <taxon>Phyllostomidae</taxon>
        <taxon>Phyllostominae</taxon>
        <taxon>Phyllostomus</taxon>
    </lineage>
</organism>
<name>A0A834AHA9_9CHIR</name>
<sequence length="201" mass="22332">MEQSFKYFSSSSWHYIQLCQQMEPVRHYRRREFLPLVVLFSHQAPSACFSSAHSGSTGGFPGARLLQCVCRQGICSLQELANPRRGSPCLDLQGPKISKHHNIKHMIDNTNSEHRGAACLCSTVSGLQLEVLNAEVDRPARGWNQAKADFRYAWCLAWENVKAGTADGSASVASRFGLRGARLLPRWLKAASANSREQGRS</sequence>
<evidence type="ECO:0000313" key="1">
    <source>
        <dbReference type="EMBL" id="KAF6109535.1"/>
    </source>
</evidence>
<dbReference type="EMBL" id="JABVXQ010000005">
    <property type="protein sequence ID" value="KAF6109535.1"/>
    <property type="molecule type" value="Genomic_DNA"/>
</dbReference>
<dbReference type="AlphaFoldDB" id="A0A834AHA9"/>
<accession>A0A834AHA9</accession>
<proteinExistence type="predicted"/>
<dbReference type="Proteomes" id="UP000664940">
    <property type="component" value="Unassembled WGS sequence"/>
</dbReference>
<protein>
    <submittedName>
        <fullName evidence="1">Uncharacterized protein</fullName>
    </submittedName>
</protein>
<reference evidence="1 2" key="1">
    <citation type="journal article" date="2020" name="Nature">
        <title>Six reference-quality genomes reveal evolution of bat adaptations.</title>
        <authorList>
            <person name="Jebb D."/>
            <person name="Huang Z."/>
            <person name="Pippel M."/>
            <person name="Hughes G.M."/>
            <person name="Lavrichenko K."/>
            <person name="Devanna P."/>
            <person name="Winkler S."/>
            <person name="Jermiin L.S."/>
            <person name="Skirmuntt E.C."/>
            <person name="Katzourakis A."/>
            <person name="Burkitt-Gray L."/>
            <person name="Ray D.A."/>
            <person name="Sullivan K.A.M."/>
            <person name="Roscito J.G."/>
            <person name="Kirilenko B.M."/>
            <person name="Davalos L.M."/>
            <person name="Corthals A.P."/>
            <person name="Power M.L."/>
            <person name="Jones G."/>
            <person name="Ransome R.D."/>
            <person name="Dechmann D.K.N."/>
            <person name="Locatelli A.G."/>
            <person name="Puechmaille S.J."/>
            <person name="Fedrigo O."/>
            <person name="Jarvis E.D."/>
            <person name="Hiller M."/>
            <person name="Vernes S.C."/>
            <person name="Myers E.W."/>
            <person name="Teeling E.C."/>
        </authorList>
    </citation>
    <scope>NUCLEOTIDE SEQUENCE [LARGE SCALE GENOMIC DNA]</scope>
    <source>
        <strain evidence="1">Bat1K_MPI-CBG_1</strain>
    </source>
</reference>
<comment type="caution">
    <text evidence="1">The sequence shown here is derived from an EMBL/GenBank/DDBJ whole genome shotgun (WGS) entry which is preliminary data.</text>
</comment>